<name>A0A2M9EY17_9BACL</name>
<organism evidence="3 4">
    <name type="scientific">Chryseomicrobium excrementi</name>
    <dbReference type="NCBI Taxonomy" id="2041346"/>
    <lineage>
        <taxon>Bacteria</taxon>
        <taxon>Bacillati</taxon>
        <taxon>Bacillota</taxon>
        <taxon>Bacilli</taxon>
        <taxon>Bacillales</taxon>
        <taxon>Caryophanaceae</taxon>
        <taxon>Chryseomicrobium</taxon>
    </lineage>
</organism>
<gene>
    <name evidence="3" type="ORF">CQS04_09320</name>
</gene>
<protein>
    <submittedName>
        <fullName evidence="3">Uncharacterized protein</fullName>
    </submittedName>
</protein>
<dbReference type="Proteomes" id="UP000228680">
    <property type="component" value="Unassembled WGS sequence"/>
</dbReference>
<dbReference type="AlphaFoldDB" id="A0A2M9EY17"/>
<keyword evidence="2" id="KW-1133">Transmembrane helix</keyword>
<evidence type="ECO:0000256" key="1">
    <source>
        <dbReference type="SAM" id="MobiDB-lite"/>
    </source>
</evidence>
<keyword evidence="2" id="KW-0472">Membrane</keyword>
<accession>A0A2M9EY17</accession>
<feature type="region of interest" description="Disordered" evidence="1">
    <location>
        <begin position="79"/>
        <end position="106"/>
    </location>
</feature>
<reference evidence="3 4" key="1">
    <citation type="submission" date="2017-10" db="EMBL/GenBank/DDBJ databases">
        <title>Draft genome of Chryseomicrobium casticus sp. nov.</title>
        <authorList>
            <person name="Chakraborty R."/>
            <person name="Saha T."/>
        </authorList>
    </citation>
    <scope>NUCLEOTIDE SEQUENCE [LARGE SCALE GENOMIC DNA]</scope>
    <source>
        <strain evidence="3 4">ET03</strain>
    </source>
</reference>
<evidence type="ECO:0000313" key="4">
    <source>
        <dbReference type="Proteomes" id="UP000228680"/>
    </source>
</evidence>
<keyword evidence="4" id="KW-1185">Reference proteome</keyword>
<dbReference type="OrthoDB" id="5845122at2"/>
<evidence type="ECO:0000313" key="3">
    <source>
        <dbReference type="EMBL" id="PJK16107.1"/>
    </source>
</evidence>
<dbReference type="EMBL" id="PCGR01000003">
    <property type="protein sequence ID" value="PJK16107.1"/>
    <property type="molecule type" value="Genomic_DNA"/>
</dbReference>
<proteinExistence type="predicted"/>
<evidence type="ECO:0000256" key="2">
    <source>
        <dbReference type="SAM" id="Phobius"/>
    </source>
</evidence>
<dbReference type="RefSeq" id="WP_100353887.1">
    <property type="nucleotide sequence ID" value="NZ_PCGR01000003.1"/>
</dbReference>
<comment type="caution">
    <text evidence="3">The sequence shown here is derived from an EMBL/GenBank/DDBJ whole genome shotgun (WGS) entry which is preliminary data.</text>
</comment>
<keyword evidence="2" id="KW-0812">Transmembrane</keyword>
<feature type="transmembrane region" description="Helical" evidence="2">
    <location>
        <begin position="53"/>
        <end position="74"/>
    </location>
</feature>
<sequence length="273" mass="30573">MNDQHHTADTKLDAFPTYRMSESAQHRIHQNVMKALEQQAPKQKLTRGISPRITAGLIAIAALFILTILSLNMLQTSPNTAIETPPAPTEPTVPIVSGEDEEEPEPFDPAALEQRANAILQALDRRDMATLAGYVHEEKGLLLSPYLSVSDSTVRFSQPEIATLLDDEATYLWGYGEANTDIRTTPAEYFEQHLQVERFFEADEVLVDTTSPESDPTNYLSSVFPDAKVVEFYTAGTEQYSGLDWRSLHMVFEQEEASGEWRLIALINNLFTP</sequence>